<proteinExistence type="predicted"/>
<evidence type="ECO:0000313" key="1">
    <source>
        <dbReference type="EMBL" id="MBO0517443.1"/>
    </source>
</evidence>
<dbReference type="AlphaFoldDB" id="A0A939JKB1"/>
<protein>
    <submittedName>
        <fullName evidence="1">GNAT family N-acetyltransferase</fullName>
    </submittedName>
</protein>
<sequence length="72" mass="7343">MSDSLAGILAAAARGRFPAMDGAVTVLGQPSARDAGVLAFTAHSVVFTDEDPRWVRKELAAARSDALAAASS</sequence>
<reference evidence="1" key="1">
    <citation type="submission" date="2021-03" db="EMBL/GenBank/DDBJ databases">
        <title>Streptomyces poriferae sp. nov., a novel marine sponge-derived Actinobacteria species with anti-MRSA activity.</title>
        <authorList>
            <person name="Sandoval-Powers M."/>
            <person name="Kralova S."/>
            <person name="Nguyen G.-S."/>
            <person name="Fawwal D."/>
            <person name="Degnes K."/>
            <person name="Klinkenberg G."/>
            <person name="Sletta H."/>
            <person name="Wentzel A."/>
            <person name="Liles M.R."/>
        </authorList>
    </citation>
    <scope>NUCLEOTIDE SEQUENCE</scope>
    <source>
        <strain evidence="1">DSM 41794</strain>
    </source>
</reference>
<dbReference type="Proteomes" id="UP000664167">
    <property type="component" value="Unassembled WGS sequence"/>
</dbReference>
<evidence type="ECO:0000313" key="2">
    <source>
        <dbReference type="Proteomes" id="UP000664167"/>
    </source>
</evidence>
<gene>
    <name evidence="1" type="ORF">J0695_37650</name>
</gene>
<comment type="caution">
    <text evidence="1">The sequence shown here is derived from an EMBL/GenBank/DDBJ whole genome shotgun (WGS) entry which is preliminary data.</text>
</comment>
<accession>A0A939JKB1</accession>
<dbReference type="EMBL" id="JAFLRJ010000625">
    <property type="protein sequence ID" value="MBO0517443.1"/>
    <property type="molecule type" value="Genomic_DNA"/>
</dbReference>
<organism evidence="1 2">
    <name type="scientific">Streptomyces beijiangensis</name>
    <dbReference type="NCBI Taxonomy" id="163361"/>
    <lineage>
        <taxon>Bacteria</taxon>
        <taxon>Bacillati</taxon>
        <taxon>Actinomycetota</taxon>
        <taxon>Actinomycetes</taxon>
        <taxon>Kitasatosporales</taxon>
        <taxon>Streptomycetaceae</taxon>
        <taxon>Streptomyces</taxon>
    </lineage>
</organism>
<feature type="non-terminal residue" evidence="1">
    <location>
        <position position="72"/>
    </location>
</feature>
<name>A0A939JKB1_9ACTN</name>
<keyword evidence="2" id="KW-1185">Reference proteome</keyword>